<evidence type="ECO:0000313" key="3">
    <source>
        <dbReference type="Proteomes" id="UP000077755"/>
    </source>
</evidence>
<reference evidence="2" key="2">
    <citation type="submission" date="2022-03" db="EMBL/GenBank/DDBJ databases">
        <title>Draft title - Genomic analysis of global carrot germplasm unveils the trajectory of domestication and the origin of high carotenoid orange carrot.</title>
        <authorList>
            <person name="Iorizzo M."/>
            <person name="Ellison S."/>
            <person name="Senalik D."/>
            <person name="Macko-Podgorni A."/>
            <person name="Grzebelus D."/>
            <person name="Bostan H."/>
            <person name="Rolling W."/>
            <person name="Curaba J."/>
            <person name="Simon P."/>
        </authorList>
    </citation>
    <scope>NUCLEOTIDE SEQUENCE</scope>
    <source>
        <tissue evidence="2">Leaf</tissue>
    </source>
</reference>
<dbReference type="SMART" id="SM00361">
    <property type="entry name" value="RRM_1"/>
    <property type="match status" value="1"/>
</dbReference>
<dbReference type="Pfam" id="PF14570">
    <property type="entry name" value="zf-RING_4"/>
    <property type="match status" value="1"/>
</dbReference>
<dbReference type="SUPFAM" id="SSF57850">
    <property type="entry name" value="RING/U-box"/>
    <property type="match status" value="1"/>
</dbReference>
<feature type="region of interest" description="Disordered" evidence="1">
    <location>
        <begin position="795"/>
        <end position="820"/>
    </location>
</feature>
<reference evidence="2" key="1">
    <citation type="journal article" date="2016" name="Nat. Genet.">
        <title>A high-quality carrot genome assembly provides new insights into carotenoid accumulation and asterid genome evolution.</title>
        <authorList>
            <person name="Iorizzo M."/>
            <person name="Ellison S."/>
            <person name="Senalik D."/>
            <person name="Zeng P."/>
            <person name="Satapoomin P."/>
            <person name="Huang J."/>
            <person name="Bowman M."/>
            <person name="Iovene M."/>
            <person name="Sanseverino W."/>
            <person name="Cavagnaro P."/>
            <person name="Yildiz M."/>
            <person name="Macko-Podgorni A."/>
            <person name="Moranska E."/>
            <person name="Grzebelus E."/>
            <person name="Grzebelus D."/>
            <person name="Ashrafi H."/>
            <person name="Zheng Z."/>
            <person name="Cheng S."/>
            <person name="Spooner D."/>
            <person name="Van Deynze A."/>
            <person name="Simon P."/>
        </authorList>
    </citation>
    <scope>NUCLEOTIDE SEQUENCE</scope>
    <source>
        <tissue evidence="2">Leaf</tissue>
    </source>
</reference>
<feature type="region of interest" description="Disordered" evidence="1">
    <location>
        <begin position="79"/>
        <end position="98"/>
    </location>
</feature>
<dbReference type="PROSITE" id="PS50089">
    <property type="entry name" value="ZF_RING_2"/>
    <property type="match status" value="1"/>
</dbReference>
<dbReference type="GO" id="GO:0003723">
    <property type="term" value="F:RNA binding"/>
    <property type="evidence" value="ECO:0007669"/>
    <property type="project" value="UniProtKB-UniRule"/>
</dbReference>
<feature type="compositionally biased region" description="Low complexity" evidence="1">
    <location>
        <begin position="707"/>
        <end position="720"/>
    </location>
</feature>
<organism evidence="2 3">
    <name type="scientific">Daucus carota subsp. sativus</name>
    <name type="common">Carrot</name>
    <dbReference type="NCBI Taxonomy" id="79200"/>
    <lineage>
        <taxon>Eukaryota</taxon>
        <taxon>Viridiplantae</taxon>
        <taxon>Streptophyta</taxon>
        <taxon>Embryophyta</taxon>
        <taxon>Tracheophyta</taxon>
        <taxon>Spermatophyta</taxon>
        <taxon>Magnoliopsida</taxon>
        <taxon>eudicotyledons</taxon>
        <taxon>Gunneridae</taxon>
        <taxon>Pentapetalae</taxon>
        <taxon>asterids</taxon>
        <taxon>campanulids</taxon>
        <taxon>Apiales</taxon>
        <taxon>Apiaceae</taxon>
        <taxon>Apioideae</taxon>
        <taxon>Scandiceae</taxon>
        <taxon>Daucinae</taxon>
        <taxon>Daucus</taxon>
        <taxon>Daucus sect. Daucus</taxon>
    </lineage>
</organism>
<dbReference type="Proteomes" id="UP000077755">
    <property type="component" value="Chromosome 5"/>
</dbReference>
<dbReference type="Gene3D" id="3.30.40.10">
    <property type="entry name" value="Zinc/RING finger domain, C3HC4 (zinc finger)"/>
    <property type="match status" value="1"/>
</dbReference>
<dbReference type="InterPro" id="IPR003954">
    <property type="entry name" value="RRM_euk-type"/>
</dbReference>
<evidence type="ECO:0000256" key="1">
    <source>
        <dbReference type="SAM" id="MobiDB-lite"/>
    </source>
</evidence>
<dbReference type="InterPro" id="IPR001841">
    <property type="entry name" value="Znf_RING"/>
</dbReference>
<dbReference type="Gene3D" id="3.30.70.330">
    <property type="match status" value="1"/>
</dbReference>
<keyword evidence="3" id="KW-1185">Reference proteome</keyword>
<dbReference type="PROSITE" id="PS50102">
    <property type="entry name" value="RRM"/>
    <property type="match status" value="1"/>
</dbReference>
<dbReference type="InterPro" id="IPR013083">
    <property type="entry name" value="Znf_RING/FYVE/PHD"/>
</dbReference>
<dbReference type="EMBL" id="CP093347">
    <property type="protein sequence ID" value="WOH02517.1"/>
    <property type="molecule type" value="Genomic_DNA"/>
</dbReference>
<feature type="compositionally biased region" description="Basic residues" evidence="1">
    <location>
        <begin position="81"/>
        <end position="91"/>
    </location>
</feature>
<dbReference type="InterPro" id="IPR039780">
    <property type="entry name" value="Mot2"/>
</dbReference>
<feature type="region of interest" description="Disordered" evidence="1">
    <location>
        <begin position="251"/>
        <end position="283"/>
    </location>
</feature>
<dbReference type="Gramene" id="KZM95901">
    <property type="protein sequence ID" value="KZM95901"/>
    <property type="gene ID" value="DCAR_019143"/>
</dbReference>
<feature type="region of interest" description="Disordered" evidence="1">
    <location>
        <begin position="704"/>
        <end position="734"/>
    </location>
</feature>
<dbReference type="CDD" id="cd16618">
    <property type="entry name" value="mRING-HC-C4C4_CNOT4"/>
    <property type="match status" value="1"/>
</dbReference>
<dbReference type="InterPro" id="IPR034261">
    <property type="entry name" value="CNOT4_RRM"/>
</dbReference>
<dbReference type="GO" id="GO:0030014">
    <property type="term" value="C:CCR4-NOT complex"/>
    <property type="evidence" value="ECO:0007669"/>
    <property type="project" value="InterPro"/>
</dbReference>
<evidence type="ECO:0000313" key="2">
    <source>
        <dbReference type="EMBL" id="WOH02517.1"/>
    </source>
</evidence>
<name>A0A164ZGN6_DAUCS</name>
<dbReference type="InterPro" id="IPR039515">
    <property type="entry name" value="NOT4_mRING-HC-C4C4"/>
</dbReference>
<dbReference type="FunFam" id="3.30.70.330:FF:000161">
    <property type="entry name" value="RNA binding (RRM/RBD/RNP motifs) family protein"/>
    <property type="match status" value="1"/>
</dbReference>
<dbReference type="AlphaFoldDB" id="A0A164ZGN6"/>
<dbReference type="OMA" id="NNGTEHR"/>
<proteinExistence type="predicted"/>
<gene>
    <name evidence="2" type="ORF">DCAR_0521906</name>
</gene>
<accession>A0A164ZGN6</accession>
<dbReference type="PANTHER" id="PTHR12603">
    <property type="entry name" value="CCR4-NOT TRANSCRIPTION COMPLEX RELATED"/>
    <property type="match status" value="1"/>
</dbReference>
<protein>
    <submittedName>
        <fullName evidence="2">Uncharacterized protein</fullName>
    </submittedName>
</protein>
<dbReference type="InterPro" id="IPR000504">
    <property type="entry name" value="RRM_dom"/>
</dbReference>
<dbReference type="InterPro" id="IPR012677">
    <property type="entry name" value="Nucleotide-bd_a/b_plait_sf"/>
</dbReference>
<feature type="compositionally biased region" description="Polar residues" evidence="1">
    <location>
        <begin position="795"/>
        <end position="810"/>
    </location>
</feature>
<dbReference type="CDD" id="cd12438">
    <property type="entry name" value="RRM_CNOT4"/>
    <property type="match status" value="1"/>
</dbReference>
<dbReference type="SUPFAM" id="SSF54928">
    <property type="entry name" value="RNA-binding domain, RBD"/>
    <property type="match status" value="1"/>
</dbReference>
<dbReference type="InterPro" id="IPR035979">
    <property type="entry name" value="RBD_domain_sf"/>
</dbReference>
<dbReference type="GO" id="GO:0016567">
    <property type="term" value="P:protein ubiquitination"/>
    <property type="evidence" value="ECO:0007669"/>
    <property type="project" value="TreeGrafter"/>
</dbReference>
<sequence>MTTIEQGKRCPLCAEEMDFTDQQLKPCECGYQVCVWCWNQIMNMAEKDGTEGRCPACRTPYDKDKIAGMEANFERVEANTNRKHKSLKGKSKTNEGKKDLSTARVIQRKMAYVIGLPLSLADVDCLMRKEFFGQYGKICKISLSRRASGAIHQYVNDSCSVYITFSKEEEAVRCIQSVHGFVLDGRFLRASFGTAKYCHAWLRNMPCNNSACLYLHTLGAEEDTFGRDEVAAVHTRSRVQQIVGVTHNLHRRSGSVLPPPEDEPFTYSSASAEEPTVESDEKEISGDVEICSGHLTDSHLSKDKDEHNGAPNKGTAFVEVVGRPSSSSIEKEGNVAEDRVVANLSLELSSVEIHEDSHVEAAYSDPMIHAAGLTSKKDMKEPYGEPSISCGLGGKGTLNRACIRENSGPQSKGDKMKEVVSFGQEIPLYPPSYPLKASEFSSNHIGQHGQSSNASDYSANLNTVHGNKDANLVFTCTNSLTDGYNENIFQSSAKSDRIYRSSKSFSNEEIVEHLRRIDDVERIVGQNSTIDDAERNILSNIMSMSVIADDLATLHPSIVGSFNHPDRRQGSSLNLYNNDQSMFSFGNQEDFANQIPGLGSSFTDGGQDSIKFPLPRGLEESKDRYLCKPQYLSSSVEVPTPQGFPMPAQDVPGFRACERRDQVFHANSGSLMSRTNSFSNNHHQTPIGRSNNTSDVGIIDQAMMSVGRGNPPYGGSSNSGFDTRPNHASPSSGVDDEARVWLLNLLMQQSTPANQDLEHPHTYMQQAPAAYQAPRYVGQIGDRCSWNDMFQQTGQIQQSTNTSSYTPSQQEPDHGMYSNSYQPAVDGMRLRNEPGMAEVMSNERSGFNRYCSGYGDHIFQPSSGDRYPRVFGM</sequence>
<dbReference type="GO" id="GO:0004842">
    <property type="term" value="F:ubiquitin-protein transferase activity"/>
    <property type="evidence" value="ECO:0007669"/>
    <property type="project" value="InterPro"/>
</dbReference>
<dbReference type="PANTHER" id="PTHR12603:SF10">
    <property type="entry name" value="TRANSCRIPTION FACTOR C2H2 FAMILY"/>
    <property type="match status" value="1"/>
</dbReference>